<name>A0A4Q2RXX8_9ACTN</name>
<dbReference type="RefSeq" id="WP_129399484.1">
    <property type="nucleotide sequence ID" value="NZ_SDWT01000001.1"/>
</dbReference>
<feature type="signal peptide" evidence="1">
    <location>
        <begin position="1"/>
        <end position="24"/>
    </location>
</feature>
<proteinExistence type="predicted"/>
<accession>A0A4Q2RXX8</accession>
<dbReference type="EMBL" id="SDWT01000001">
    <property type="protein sequence ID" value="RYB94131.1"/>
    <property type="molecule type" value="Genomic_DNA"/>
</dbReference>
<dbReference type="Proteomes" id="UP000294071">
    <property type="component" value="Unassembled WGS sequence"/>
</dbReference>
<keyword evidence="1" id="KW-0732">Signal</keyword>
<dbReference type="AlphaFoldDB" id="A0A4Q2RXX8"/>
<feature type="chain" id="PRO_5038686448" evidence="1">
    <location>
        <begin position="25"/>
        <end position="162"/>
    </location>
</feature>
<keyword evidence="3" id="KW-1185">Reference proteome</keyword>
<comment type="caution">
    <text evidence="2">The sequence shown here is derived from an EMBL/GenBank/DDBJ whole genome shotgun (WGS) entry which is preliminary data.</text>
</comment>
<sequence length="162" mass="16780">MTIRTRLALTSAALMVGVATSACGGGGSGSGSDGAPTDASKDDFCSTYSDLFADLMGDMSDVPSDEQMATAVKDWADKLEAVGTPEDITDDARAGFDDLVDQANSIDADDFSIDKLDELAQGGKGASEEAQEQATAFATYLTDTCGNPLDDLEMPEMPSETP</sequence>
<dbReference type="PROSITE" id="PS51257">
    <property type="entry name" value="PROKAR_LIPOPROTEIN"/>
    <property type="match status" value="1"/>
</dbReference>
<reference evidence="2 3" key="1">
    <citation type="submission" date="2019-01" db="EMBL/GenBank/DDBJ databases">
        <title>Novel species of Nocardioides.</title>
        <authorList>
            <person name="Liu Q."/>
            <person name="Xin Y.-H."/>
        </authorList>
    </citation>
    <scope>NUCLEOTIDE SEQUENCE [LARGE SCALE GENOMIC DNA]</scope>
    <source>
        <strain evidence="2 3">CGMCC 4.6882</strain>
    </source>
</reference>
<organism evidence="2 3">
    <name type="scientific">Nocardioides oleivorans</name>
    <dbReference type="NCBI Taxonomy" id="273676"/>
    <lineage>
        <taxon>Bacteria</taxon>
        <taxon>Bacillati</taxon>
        <taxon>Actinomycetota</taxon>
        <taxon>Actinomycetes</taxon>
        <taxon>Propionibacteriales</taxon>
        <taxon>Nocardioidaceae</taxon>
        <taxon>Nocardioides</taxon>
    </lineage>
</organism>
<gene>
    <name evidence="2" type="ORF">EUA93_07105</name>
</gene>
<protein>
    <submittedName>
        <fullName evidence="2">Uncharacterized protein</fullName>
    </submittedName>
</protein>
<evidence type="ECO:0000256" key="1">
    <source>
        <dbReference type="SAM" id="SignalP"/>
    </source>
</evidence>
<dbReference type="OrthoDB" id="3786712at2"/>
<evidence type="ECO:0000313" key="3">
    <source>
        <dbReference type="Proteomes" id="UP000294071"/>
    </source>
</evidence>
<evidence type="ECO:0000313" key="2">
    <source>
        <dbReference type="EMBL" id="RYB94131.1"/>
    </source>
</evidence>